<evidence type="ECO:0000313" key="3">
    <source>
        <dbReference type="EMBL" id="MBZ4036537.1"/>
    </source>
</evidence>
<dbReference type="Proteomes" id="UP001139366">
    <property type="component" value="Unassembled WGS sequence"/>
</dbReference>
<dbReference type="Pfam" id="PF00535">
    <property type="entry name" value="Glycos_transf_2"/>
    <property type="match status" value="1"/>
</dbReference>
<protein>
    <submittedName>
        <fullName evidence="3">Glycosyltransferase family 2 protein</fullName>
    </submittedName>
</protein>
<gene>
    <name evidence="3" type="ORF">K6T82_17335</name>
</gene>
<evidence type="ECO:0000313" key="4">
    <source>
        <dbReference type="Proteomes" id="UP001139366"/>
    </source>
</evidence>
<comment type="caution">
    <text evidence="3">The sequence shown here is derived from an EMBL/GenBank/DDBJ whole genome shotgun (WGS) entry which is preliminary data.</text>
</comment>
<dbReference type="InterPro" id="IPR001173">
    <property type="entry name" value="Glyco_trans_2-like"/>
</dbReference>
<dbReference type="RefSeq" id="WP_223708249.1">
    <property type="nucleotide sequence ID" value="NZ_JAINUY010000006.1"/>
</dbReference>
<dbReference type="AlphaFoldDB" id="A0A9X1HDV0"/>
<dbReference type="Gene3D" id="3.90.550.10">
    <property type="entry name" value="Spore Coat Polysaccharide Biosynthesis Protein SpsA, Chain A"/>
    <property type="match status" value="1"/>
</dbReference>
<dbReference type="SUPFAM" id="SSF53448">
    <property type="entry name" value="Nucleotide-diphospho-sugar transferases"/>
    <property type="match status" value="1"/>
</dbReference>
<evidence type="ECO:0000259" key="2">
    <source>
        <dbReference type="Pfam" id="PF00535"/>
    </source>
</evidence>
<dbReference type="EMBL" id="JAINUY010000006">
    <property type="protein sequence ID" value="MBZ4036537.1"/>
    <property type="molecule type" value="Genomic_DNA"/>
</dbReference>
<dbReference type="PANTHER" id="PTHR43685:SF2">
    <property type="entry name" value="GLYCOSYLTRANSFERASE 2-LIKE DOMAIN-CONTAINING PROTEIN"/>
    <property type="match status" value="1"/>
</dbReference>
<reference evidence="3 4" key="1">
    <citation type="journal article" date="2023" name="Antonie Van Leeuwenhoek">
        <title>Flavobacterium potami sp. nov., a multi-metal resistance genes harbouring bacterium isolated from shallow river silt.</title>
        <authorList>
            <person name="Li S."/>
            <person name="Mao S."/>
            <person name="Mu W."/>
            <person name="Guo B."/>
            <person name="Li C."/>
            <person name="Zhu Q."/>
            <person name="Hou X."/>
            <person name="Zhao Y."/>
            <person name="Wei S."/>
            <person name="Liu H."/>
            <person name="Liu A."/>
        </authorList>
    </citation>
    <scope>NUCLEOTIDE SEQUENCE [LARGE SCALE GENOMIC DNA]</scope>
    <source>
        <strain evidence="3 4">17A</strain>
    </source>
</reference>
<dbReference type="InterPro" id="IPR029044">
    <property type="entry name" value="Nucleotide-diphossugar_trans"/>
</dbReference>
<keyword evidence="1" id="KW-0812">Transmembrane</keyword>
<proteinExistence type="predicted"/>
<keyword evidence="1" id="KW-0472">Membrane</keyword>
<organism evidence="3 4">
    <name type="scientific">Flavobacterium potami</name>
    <dbReference type="NCBI Taxonomy" id="2872310"/>
    <lineage>
        <taxon>Bacteria</taxon>
        <taxon>Pseudomonadati</taxon>
        <taxon>Bacteroidota</taxon>
        <taxon>Flavobacteriia</taxon>
        <taxon>Flavobacteriales</taxon>
        <taxon>Flavobacteriaceae</taxon>
        <taxon>Flavobacterium</taxon>
    </lineage>
</organism>
<dbReference type="InterPro" id="IPR050834">
    <property type="entry name" value="Glycosyltransf_2"/>
</dbReference>
<evidence type="ECO:0000256" key="1">
    <source>
        <dbReference type="SAM" id="Phobius"/>
    </source>
</evidence>
<keyword evidence="1" id="KW-1133">Transmembrane helix</keyword>
<accession>A0A9X1HDV0</accession>
<feature type="transmembrane region" description="Helical" evidence="1">
    <location>
        <begin position="292"/>
        <end position="309"/>
    </location>
</feature>
<feature type="domain" description="Glycosyltransferase 2-like" evidence="2">
    <location>
        <begin position="7"/>
        <end position="127"/>
    </location>
</feature>
<dbReference type="PANTHER" id="PTHR43685">
    <property type="entry name" value="GLYCOSYLTRANSFERASE"/>
    <property type="match status" value="1"/>
</dbReference>
<sequence length="339" mass="39799">MKNNLLSIFIPTYNRGHLIGETLDSFIEQVSKYRIQIVISDNCSTDDTFQVVERYKSKYSYIKYSKNITNLGFDGNVIKMGDLVDTKYCWLFGDDDIINEGAIDTIMNLIEKKIDLIVVNASLKSIDLSKQITYRNLAIDEDKSYSGKEKEKAFLDLVMYTSFIGGLIVKCELWKKVDYTKYLKTGFVHVGIAFEYLNIESLVYYVSTPLVNIRLGNSGWSKNAFEIWNVLWVKAINNIPNYPDSVKQMVFSDFRKVSLKRYVIERARGTFREDVYKRFFKNDTSISIKKKFFLQLILLLPISFVRFFWKEYLKFKKPPSFEYQLYELRNVTAKETNYL</sequence>
<name>A0A9X1HDV0_9FLAO</name>
<keyword evidence="4" id="KW-1185">Reference proteome</keyword>